<keyword evidence="3" id="KW-1185">Reference proteome</keyword>
<sequence length="179" mass="18132">MAVGVDLGGDLAYSRVVADPGAALSQALDDALTGYAELVPADALLLGEGGDGLVAFEDGVPVRARHSAGAVGADAVAALVRAGLDGPLHVRFYEHADPPLDAASAVQPDALAERLAGDPALAERTRERAPDSPDVGQDAVAAFLDDADRIAEIRAQARDEAEARAAELGFDPVGDADGT</sequence>
<dbReference type="OrthoDB" id="267121at2157"/>
<protein>
    <recommendedName>
        <fullName evidence="1">DUF8054 domain-containing protein</fullName>
    </recommendedName>
</protein>
<organism evidence="2 3">
    <name type="scientific">Halarchaeum grantii</name>
    <dbReference type="NCBI Taxonomy" id="1193105"/>
    <lineage>
        <taxon>Archaea</taxon>
        <taxon>Methanobacteriati</taxon>
        <taxon>Methanobacteriota</taxon>
        <taxon>Stenosarchaea group</taxon>
        <taxon>Halobacteria</taxon>
        <taxon>Halobacteriales</taxon>
        <taxon>Halobacteriaceae</taxon>
    </lineage>
</organism>
<evidence type="ECO:0000313" key="2">
    <source>
        <dbReference type="EMBL" id="GGL32978.1"/>
    </source>
</evidence>
<evidence type="ECO:0000259" key="1">
    <source>
        <dbReference type="Pfam" id="PF26239"/>
    </source>
</evidence>
<dbReference type="EMBL" id="BMPF01000002">
    <property type="protein sequence ID" value="GGL32978.1"/>
    <property type="molecule type" value="Genomic_DNA"/>
</dbReference>
<comment type="caution">
    <text evidence="2">The sequence shown here is derived from an EMBL/GenBank/DDBJ whole genome shotgun (WGS) entry which is preliminary data.</text>
</comment>
<proteinExistence type="predicted"/>
<dbReference type="RefSeq" id="WP_188882195.1">
    <property type="nucleotide sequence ID" value="NZ_BMPF01000002.1"/>
</dbReference>
<evidence type="ECO:0000313" key="3">
    <source>
        <dbReference type="Proteomes" id="UP000628840"/>
    </source>
</evidence>
<dbReference type="InterPro" id="IPR058367">
    <property type="entry name" value="DUF8054"/>
</dbReference>
<name>A0A830F215_9EURY</name>
<dbReference type="Proteomes" id="UP000628840">
    <property type="component" value="Unassembled WGS sequence"/>
</dbReference>
<accession>A0A830F215</accession>
<feature type="domain" description="DUF8054" evidence="1">
    <location>
        <begin position="9"/>
        <end position="170"/>
    </location>
</feature>
<dbReference type="AlphaFoldDB" id="A0A830F215"/>
<reference evidence="2 3" key="1">
    <citation type="journal article" date="2019" name="Int. J. Syst. Evol. Microbiol.">
        <title>The Global Catalogue of Microorganisms (GCM) 10K type strain sequencing project: providing services to taxonomists for standard genome sequencing and annotation.</title>
        <authorList>
            <consortium name="The Broad Institute Genomics Platform"/>
            <consortium name="The Broad Institute Genome Sequencing Center for Infectious Disease"/>
            <person name="Wu L."/>
            <person name="Ma J."/>
        </authorList>
    </citation>
    <scope>NUCLEOTIDE SEQUENCE [LARGE SCALE GENOMIC DNA]</scope>
    <source>
        <strain evidence="2 3">JCM 19585</strain>
    </source>
</reference>
<dbReference type="Pfam" id="PF26239">
    <property type="entry name" value="DUF8054"/>
    <property type="match status" value="1"/>
</dbReference>
<gene>
    <name evidence="2" type="ORF">GCM10009037_15800</name>
</gene>